<feature type="compositionally biased region" description="Acidic residues" evidence="1">
    <location>
        <begin position="132"/>
        <end position="143"/>
    </location>
</feature>
<evidence type="ECO:0000256" key="1">
    <source>
        <dbReference type="SAM" id="MobiDB-lite"/>
    </source>
</evidence>
<feature type="region of interest" description="Disordered" evidence="1">
    <location>
        <begin position="32"/>
        <end position="202"/>
    </location>
</feature>
<name>A0A1J1J8V7_9DIPT</name>
<feature type="compositionally biased region" description="Polar residues" evidence="1">
    <location>
        <begin position="103"/>
        <end position="114"/>
    </location>
</feature>
<reference evidence="3 4" key="1">
    <citation type="submission" date="2015-04" db="EMBL/GenBank/DDBJ databases">
        <authorList>
            <person name="Syromyatnikov M.Y."/>
            <person name="Popov V.N."/>
        </authorList>
    </citation>
    <scope>NUCLEOTIDE SEQUENCE [LARGE SCALE GENOMIC DNA]</scope>
</reference>
<organism evidence="3 4">
    <name type="scientific">Clunio marinus</name>
    <dbReference type="NCBI Taxonomy" id="568069"/>
    <lineage>
        <taxon>Eukaryota</taxon>
        <taxon>Metazoa</taxon>
        <taxon>Ecdysozoa</taxon>
        <taxon>Arthropoda</taxon>
        <taxon>Hexapoda</taxon>
        <taxon>Insecta</taxon>
        <taxon>Pterygota</taxon>
        <taxon>Neoptera</taxon>
        <taxon>Endopterygota</taxon>
        <taxon>Diptera</taxon>
        <taxon>Nematocera</taxon>
        <taxon>Chironomoidea</taxon>
        <taxon>Chironomidae</taxon>
        <taxon>Clunio</taxon>
    </lineage>
</organism>
<feature type="compositionally biased region" description="Low complexity" evidence="1">
    <location>
        <begin position="48"/>
        <end position="57"/>
    </location>
</feature>
<sequence length="274" mass="30038">MISNKVFIIFLFIAVFAKSVKTGGDSFYSDSAVGQSIPDETSDPSADDSSINESIPSSEEEESDSLSTSSPENVGREGRRGKTGKTSGNKSRNDMKNTRKNQNKPQMRRQNLNGLQEKEIERLSDDSPLLDVDLDEYATENLDEGSNGPFDDVIKEEDEEDDNNLPIYMESTRKSQNKPQMRRQNLNGLHGKEIAKISDDSPLLDVDLAEDGTENFDEGGDGQFDDVINKNNAEDDDNLLINIEAAEADSGKEHAPGRLLDLNLVPGGTGHGLV</sequence>
<evidence type="ECO:0000313" key="3">
    <source>
        <dbReference type="EMBL" id="CRL08284.1"/>
    </source>
</evidence>
<dbReference type="EMBL" id="CVRI01000074">
    <property type="protein sequence ID" value="CRL08284.1"/>
    <property type="molecule type" value="Genomic_DNA"/>
</dbReference>
<proteinExistence type="predicted"/>
<evidence type="ECO:0000313" key="4">
    <source>
        <dbReference type="Proteomes" id="UP000183832"/>
    </source>
</evidence>
<dbReference type="Proteomes" id="UP000183832">
    <property type="component" value="Unassembled WGS sequence"/>
</dbReference>
<gene>
    <name evidence="3" type="ORF">CLUMA_CG021031</name>
</gene>
<keyword evidence="4" id="KW-1185">Reference proteome</keyword>
<feature type="signal peptide" evidence="2">
    <location>
        <begin position="1"/>
        <end position="22"/>
    </location>
</feature>
<evidence type="ECO:0000256" key="2">
    <source>
        <dbReference type="SAM" id="SignalP"/>
    </source>
</evidence>
<feature type="compositionally biased region" description="Basic and acidic residues" evidence="1">
    <location>
        <begin position="116"/>
        <end position="125"/>
    </location>
</feature>
<dbReference type="AlphaFoldDB" id="A0A1J1J8V7"/>
<feature type="compositionally biased region" description="Basic and acidic residues" evidence="1">
    <location>
        <begin position="190"/>
        <end position="199"/>
    </location>
</feature>
<feature type="compositionally biased region" description="Polar residues" evidence="1">
    <location>
        <begin position="177"/>
        <end position="187"/>
    </location>
</feature>
<keyword evidence="2" id="KW-0732">Signal</keyword>
<protein>
    <submittedName>
        <fullName evidence="3">CLUMA_CG021031, isoform A</fullName>
    </submittedName>
</protein>
<accession>A0A1J1J8V7</accession>
<feature type="chain" id="PRO_5012949865" evidence="2">
    <location>
        <begin position="23"/>
        <end position="274"/>
    </location>
</feature>
<feature type="compositionally biased region" description="Acidic residues" evidence="1">
    <location>
        <begin position="154"/>
        <end position="163"/>
    </location>
</feature>